<dbReference type="Pfam" id="PF07429">
    <property type="entry name" value="Glyco_transf_56"/>
    <property type="match status" value="1"/>
</dbReference>
<keyword evidence="1" id="KW-1003">Cell membrane</keyword>
<evidence type="ECO:0000313" key="6">
    <source>
        <dbReference type="EMBL" id="SMP52538.1"/>
    </source>
</evidence>
<evidence type="ECO:0000256" key="5">
    <source>
        <dbReference type="ARBA" id="ARBA00023136"/>
    </source>
</evidence>
<keyword evidence="7" id="KW-1185">Reference proteome</keyword>
<proteinExistence type="predicted"/>
<name>A0AA45WVC4_9CLOT</name>
<keyword evidence="5" id="KW-0472">Membrane</keyword>
<dbReference type="GO" id="GO:0008417">
    <property type="term" value="F:fucosyltransferase activity"/>
    <property type="evidence" value="ECO:0007669"/>
    <property type="project" value="InterPro"/>
</dbReference>
<keyword evidence="3" id="KW-0328">Glycosyltransferase</keyword>
<evidence type="ECO:0000313" key="7">
    <source>
        <dbReference type="Proteomes" id="UP001158066"/>
    </source>
</evidence>
<dbReference type="GO" id="GO:0009246">
    <property type="term" value="P:enterobacterial common antigen biosynthetic process"/>
    <property type="evidence" value="ECO:0007669"/>
    <property type="project" value="InterPro"/>
</dbReference>
<evidence type="ECO:0000256" key="3">
    <source>
        <dbReference type="ARBA" id="ARBA00022676"/>
    </source>
</evidence>
<dbReference type="EMBL" id="FXUF01000004">
    <property type="protein sequence ID" value="SMP52538.1"/>
    <property type="molecule type" value="Genomic_DNA"/>
</dbReference>
<dbReference type="Proteomes" id="UP001158066">
    <property type="component" value="Unassembled WGS sequence"/>
</dbReference>
<dbReference type="InterPro" id="IPR009993">
    <property type="entry name" value="WecF"/>
</dbReference>
<dbReference type="RefSeq" id="WP_283408917.1">
    <property type="nucleotide sequence ID" value="NZ_FXUF01000004.1"/>
</dbReference>
<dbReference type="AlphaFoldDB" id="A0AA45WVC4"/>
<evidence type="ECO:0000256" key="1">
    <source>
        <dbReference type="ARBA" id="ARBA00022475"/>
    </source>
</evidence>
<sequence>MKIIHLFTASSGFFTARMYIPFIKKHFCNQEHHFATIGTEFESTVSSMQYNHPDIISALDFENYCVDSLRFLNQYDRIVLHSLQLPLKARLLMCTSKIIMDKMIWVAWGYDLYQWKKEGSSIKEHADNYIGDAFRKRIKYFVGIIPIDIEYFNKHYTASTYHAPYVGSIENPLYKKDYSSLIKEINKKNEYTSIMVGHSSTRILKHIDTLNQLKKFKSQNIKIILPLTYGDSEYGAHVERVANRLFPGKVQCIKKHMNREDHTALLQTIDVAIFNTERQIGLGNIYQLLYMNKKVILPKTSAMFNYFKSLQQNVVAWEEIITMDFEDFNGKPEIKTNGEGIKYLIADETSLVKMWRSVFES</sequence>
<protein>
    <submittedName>
        <fullName evidence="6">4-alpha-L-fucosyltransferase glycosyl transferase group 56</fullName>
    </submittedName>
</protein>
<gene>
    <name evidence="6" type="ORF">SAMN06296020_104256</name>
</gene>
<keyword evidence="2" id="KW-0997">Cell inner membrane</keyword>
<comment type="caution">
    <text evidence="6">The sequence shown here is derived from an EMBL/GenBank/DDBJ whole genome shotgun (WGS) entry which is preliminary data.</text>
</comment>
<accession>A0AA45WVC4</accession>
<evidence type="ECO:0000256" key="2">
    <source>
        <dbReference type="ARBA" id="ARBA00022519"/>
    </source>
</evidence>
<evidence type="ECO:0000256" key="4">
    <source>
        <dbReference type="ARBA" id="ARBA00022679"/>
    </source>
</evidence>
<reference evidence="6" key="1">
    <citation type="submission" date="2017-05" db="EMBL/GenBank/DDBJ databases">
        <authorList>
            <person name="Varghese N."/>
            <person name="Submissions S."/>
        </authorList>
    </citation>
    <scope>NUCLEOTIDE SEQUENCE</scope>
    <source>
        <strain evidence="6">Su22</strain>
    </source>
</reference>
<keyword evidence="4" id="KW-0808">Transferase</keyword>
<organism evidence="6 7">
    <name type="scientific">Anoxynatronum buryatiense</name>
    <dbReference type="NCBI Taxonomy" id="489973"/>
    <lineage>
        <taxon>Bacteria</taxon>
        <taxon>Bacillati</taxon>
        <taxon>Bacillota</taxon>
        <taxon>Clostridia</taxon>
        <taxon>Eubacteriales</taxon>
        <taxon>Clostridiaceae</taxon>
        <taxon>Anoxynatronum</taxon>
    </lineage>
</organism>